<dbReference type="SMART" id="SM00382">
    <property type="entry name" value="AAA"/>
    <property type="match status" value="1"/>
</dbReference>
<dbReference type="GO" id="GO:0005524">
    <property type="term" value="F:ATP binding"/>
    <property type="evidence" value="ECO:0007669"/>
    <property type="project" value="UniProtKB-KW"/>
</dbReference>
<keyword evidence="18" id="KW-1185">Reference proteome</keyword>
<dbReference type="InterPro" id="IPR003593">
    <property type="entry name" value="AAA+_ATPase"/>
</dbReference>
<comment type="similarity">
    <text evidence="2">Belongs to the AAA ATPase family. BCS1 subfamily.</text>
</comment>
<dbReference type="Pfam" id="PF25426">
    <property type="entry name" value="AAA_lid_BCS1"/>
    <property type="match status" value="1"/>
</dbReference>
<dbReference type="Pfam" id="PF08740">
    <property type="entry name" value="BCS1_N"/>
    <property type="match status" value="1"/>
</dbReference>
<reference evidence="17 18" key="1">
    <citation type="journal article" date="2018" name="Sci. Rep.">
        <title>Genomic signatures of local adaptation to the degree of environmental predictability in rotifers.</title>
        <authorList>
            <person name="Franch-Gras L."/>
            <person name="Hahn C."/>
            <person name="Garcia-Roger E.M."/>
            <person name="Carmona M.J."/>
            <person name="Serra M."/>
            <person name="Gomez A."/>
        </authorList>
    </citation>
    <scope>NUCLEOTIDE SEQUENCE [LARGE SCALE GENOMIC DNA]</scope>
    <source>
        <strain evidence="17">HYR1</strain>
    </source>
</reference>
<dbReference type="InterPro" id="IPR057495">
    <property type="entry name" value="AAA_lid_BCS1"/>
</dbReference>
<evidence type="ECO:0000256" key="8">
    <source>
        <dbReference type="ARBA" id="ARBA00022840"/>
    </source>
</evidence>
<dbReference type="Gene3D" id="3.40.50.300">
    <property type="entry name" value="P-loop containing nucleotide triphosphate hydrolases"/>
    <property type="match status" value="1"/>
</dbReference>
<keyword evidence="9" id="KW-1133">Transmembrane helix</keyword>
<keyword evidence="7" id="KW-0378">Hydrolase</keyword>
<dbReference type="InterPro" id="IPR014851">
    <property type="entry name" value="BCS1_N"/>
</dbReference>
<evidence type="ECO:0000259" key="15">
    <source>
        <dbReference type="SMART" id="SM00382"/>
    </source>
</evidence>
<dbReference type="PANTHER" id="PTHR23070">
    <property type="entry name" value="BCS1 AAA-TYPE ATPASE"/>
    <property type="match status" value="1"/>
</dbReference>
<dbReference type="STRING" id="10195.A0A3M7PEF9"/>
<keyword evidence="11" id="KW-0472">Membrane</keyword>
<dbReference type="EMBL" id="REGN01011436">
    <property type="protein sequence ID" value="RMZ97389.1"/>
    <property type="molecule type" value="Genomic_DNA"/>
</dbReference>
<dbReference type="SMART" id="SM01024">
    <property type="entry name" value="BCS1_N"/>
    <property type="match status" value="1"/>
</dbReference>
<comment type="catalytic activity">
    <reaction evidence="13">
        <text>ATP + H2O = ADP + phosphate + H(+)</text>
        <dbReference type="Rhea" id="RHEA:13065"/>
        <dbReference type="ChEBI" id="CHEBI:15377"/>
        <dbReference type="ChEBI" id="CHEBI:15378"/>
        <dbReference type="ChEBI" id="CHEBI:30616"/>
        <dbReference type="ChEBI" id="CHEBI:43474"/>
        <dbReference type="ChEBI" id="CHEBI:456216"/>
    </reaction>
    <physiologicalReaction direction="left-to-right" evidence="13">
        <dbReference type="Rhea" id="RHEA:13066"/>
    </physiologicalReaction>
</comment>
<evidence type="ECO:0000256" key="2">
    <source>
        <dbReference type="ARBA" id="ARBA00007448"/>
    </source>
</evidence>
<dbReference type="SUPFAM" id="SSF52540">
    <property type="entry name" value="P-loop containing nucleoside triphosphate hydrolases"/>
    <property type="match status" value="1"/>
</dbReference>
<evidence type="ECO:0000256" key="1">
    <source>
        <dbReference type="ARBA" id="ARBA00004434"/>
    </source>
</evidence>
<accession>A0A3M7PEF9</accession>
<evidence type="ECO:0000256" key="9">
    <source>
        <dbReference type="ARBA" id="ARBA00022989"/>
    </source>
</evidence>
<evidence type="ECO:0000256" key="7">
    <source>
        <dbReference type="ARBA" id="ARBA00022801"/>
    </source>
</evidence>
<dbReference type="InterPro" id="IPR003959">
    <property type="entry name" value="ATPase_AAA_core"/>
</dbReference>
<keyword evidence="6" id="KW-0999">Mitochondrion inner membrane</keyword>
<feature type="domain" description="AAA+ ATPase" evidence="15">
    <location>
        <begin position="237"/>
        <end position="372"/>
    </location>
</feature>
<keyword evidence="4" id="KW-0812">Transmembrane</keyword>
<evidence type="ECO:0000256" key="3">
    <source>
        <dbReference type="ARBA" id="ARBA00016942"/>
    </source>
</evidence>
<sequence>MTLDSSTISPIDLAEKSSFFDSLKENPYFSAGFGLVGIGAGLSILKRGTSLGYTLCQKRFTVSLEVVSRDKSYEWILKWINSHLKQKARHISVETFFQKNDKNQRVSTSFSFAPSIGVHFFKYKNDWIRAERTRESMVDRNTGSPVETLKLTALGTKTNVFQDMLLQARQSALSEQSGKTLIYHAGLGGDWGLFGWPKDKRPFKSVVLDNGIAENIKNDIKEFLNSSKWYYDRGIPYRRGYLLYGPPGCGKTSFITALAAAIEHDIAILNLSDRSLTDDRLNVLFAKAPLNSVILLEDIDAAFGSRDIVKNNPTAFQGYSPLTLSGLLNALDGVASSEGRIVMMTTNYVERLDPALIRPGRVDVKQFIGYATKSQIYRMFMNFYPQTDSELASKFSEKLSNLNKNMSSAQIQGFLMLFKNEPYLALENCVSYFNK</sequence>
<dbReference type="FunFam" id="3.40.50.300:FF:000768">
    <property type="entry name" value="Probable mitochondrial chaperone bcs1"/>
    <property type="match status" value="1"/>
</dbReference>
<dbReference type="Pfam" id="PF00004">
    <property type="entry name" value="AAA"/>
    <property type="match status" value="1"/>
</dbReference>
<comment type="subcellular location">
    <subcellularLocation>
        <location evidence="1">Mitochondrion inner membrane</location>
        <topology evidence="1">Single-pass membrane protein</topology>
    </subcellularLocation>
</comment>
<dbReference type="InterPro" id="IPR050747">
    <property type="entry name" value="Mitochondrial_chaperone_BCS1"/>
</dbReference>
<evidence type="ECO:0000256" key="4">
    <source>
        <dbReference type="ARBA" id="ARBA00022692"/>
    </source>
</evidence>
<keyword evidence="8 14" id="KW-0067">ATP-binding</keyword>
<dbReference type="GO" id="GO:0005743">
    <property type="term" value="C:mitochondrial inner membrane"/>
    <property type="evidence" value="ECO:0007669"/>
    <property type="project" value="UniProtKB-SubCell"/>
</dbReference>
<evidence type="ECO:0000256" key="11">
    <source>
        <dbReference type="ARBA" id="ARBA00023136"/>
    </source>
</evidence>
<evidence type="ECO:0000259" key="16">
    <source>
        <dbReference type="SMART" id="SM01024"/>
    </source>
</evidence>
<evidence type="ECO:0000256" key="10">
    <source>
        <dbReference type="ARBA" id="ARBA00023128"/>
    </source>
</evidence>
<evidence type="ECO:0000256" key="13">
    <source>
        <dbReference type="ARBA" id="ARBA00048778"/>
    </source>
</evidence>
<dbReference type="Proteomes" id="UP000276133">
    <property type="component" value="Unassembled WGS sequence"/>
</dbReference>
<proteinExistence type="inferred from homology"/>
<evidence type="ECO:0000256" key="12">
    <source>
        <dbReference type="ARBA" id="ARBA00032816"/>
    </source>
</evidence>
<dbReference type="CDD" id="cd19510">
    <property type="entry name" value="RecA-like_BCS1"/>
    <property type="match status" value="1"/>
</dbReference>
<dbReference type="GO" id="GO:0016887">
    <property type="term" value="F:ATP hydrolysis activity"/>
    <property type="evidence" value="ECO:0007669"/>
    <property type="project" value="InterPro"/>
</dbReference>
<dbReference type="GO" id="GO:0034551">
    <property type="term" value="P:mitochondrial respiratory chain complex III assembly"/>
    <property type="evidence" value="ECO:0007669"/>
    <property type="project" value="UniProtKB-ARBA"/>
</dbReference>
<evidence type="ECO:0000256" key="5">
    <source>
        <dbReference type="ARBA" id="ARBA00022741"/>
    </source>
</evidence>
<protein>
    <recommendedName>
        <fullName evidence="3">Mitochondrial chaperone BCS1</fullName>
    </recommendedName>
    <alternativeName>
        <fullName evidence="12">BCS1-like protein</fullName>
    </alternativeName>
</protein>
<dbReference type="OrthoDB" id="10251412at2759"/>
<dbReference type="AlphaFoldDB" id="A0A3M7PEF9"/>
<keyword evidence="5 14" id="KW-0547">Nucleotide-binding</keyword>
<name>A0A3M7PEF9_BRAPC</name>
<organism evidence="17 18">
    <name type="scientific">Brachionus plicatilis</name>
    <name type="common">Marine rotifer</name>
    <name type="synonym">Brachionus muelleri</name>
    <dbReference type="NCBI Taxonomy" id="10195"/>
    <lineage>
        <taxon>Eukaryota</taxon>
        <taxon>Metazoa</taxon>
        <taxon>Spiralia</taxon>
        <taxon>Gnathifera</taxon>
        <taxon>Rotifera</taxon>
        <taxon>Eurotatoria</taxon>
        <taxon>Monogononta</taxon>
        <taxon>Pseudotrocha</taxon>
        <taxon>Ploima</taxon>
        <taxon>Brachionidae</taxon>
        <taxon>Brachionus</taxon>
    </lineage>
</organism>
<gene>
    <name evidence="17" type="ORF">BpHYR1_053628</name>
</gene>
<feature type="domain" description="BCS1 N-terminal" evidence="16">
    <location>
        <begin position="36"/>
        <end position="206"/>
    </location>
</feature>
<evidence type="ECO:0000256" key="6">
    <source>
        <dbReference type="ARBA" id="ARBA00022792"/>
    </source>
</evidence>
<comment type="caution">
    <text evidence="17">The sequence shown here is derived from an EMBL/GenBank/DDBJ whole genome shotgun (WGS) entry which is preliminary data.</text>
</comment>
<dbReference type="InterPro" id="IPR027417">
    <property type="entry name" value="P-loop_NTPase"/>
</dbReference>
<evidence type="ECO:0000313" key="18">
    <source>
        <dbReference type="Proteomes" id="UP000276133"/>
    </source>
</evidence>
<dbReference type="InterPro" id="IPR003960">
    <property type="entry name" value="ATPase_AAA_CS"/>
</dbReference>
<dbReference type="PROSITE" id="PS00674">
    <property type="entry name" value="AAA"/>
    <property type="match status" value="1"/>
</dbReference>
<evidence type="ECO:0000313" key="17">
    <source>
        <dbReference type="EMBL" id="RMZ97389.1"/>
    </source>
</evidence>
<evidence type="ECO:0000256" key="14">
    <source>
        <dbReference type="RuleBase" id="RU003651"/>
    </source>
</evidence>
<keyword evidence="10" id="KW-0496">Mitochondrion</keyword>